<evidence type="ECO:0000313" key="2">
    <source>
        <dbReference type="Proteomes" id="UP001177003"/>
    </source>
</evidence>
<gene>
    <name evidence="1" type="ORF">LSALG_LOCUS29588</name>
</gene>
<reference evidence="1" key="1">
    <citation type="submission" date="2023-04" db="EMBL/GenBank/DDBJ databases">
        <authorList>
            <person name="Vijverberg K."/>
            <person name="Xiong W."/>
            <person name="Schranz E."/>
        </authorList>
    </citation>
    <scope>NUCLEOTIDE SEQUENCE</scope>
</reference>
<keyword evidence="2" id="KW-1185">Reference proteome</keyword>
<dbReference type="AlphaFoldDB" id="A0AA36EBK5"/>
<dbReference type="EMBL" id="OX465082">
    <property type="protein sequence ID" value="CAI9290396.1"/>
    <property type="molecule type" value="Genomic_DNA"/>
</dbReference>
<evidence type="ECO:0000313" key="1">
    <source>
        <dbReference type="EMBL" id="CAI9290396.1"/>
    </source>
</evidence>
<dbReference type="Proteomes" id="UP001177003">
    <property type="component" value="Chromosome 6"/>
</dbReference>
<protein>
    <submittedName>
        <fullName evidence="1">Uncharacterized protein</fullName>
    </submittedName>
</protein>
<accession>A0AA36EBK5</accession>
<proteinExistence type="predicted"/>
<sequence length="130" mass="15056">MRSLIQSWSIRMPSLLQNGKIFSQLIETQLKCSHLPMPKSLNNQIKVTQAFENRISEATKKVLHLQTEVKEFKVDFRTSSDKTITDMNKVIEGFRSYLKAEKEDLKTLHADIKRDNVDLNTAITHQLTKL</sequence>
<name>A0AA36EBK5_LACSI</name>
<organism evidence="1 2">
    <name type="scientific">Lactuca saligna</name>
    <name type="common">Willowleaf lettuce</name>
    <dbReference type="NCBI Taxonomy" id="75948"/>
    <lineage>
        <taxon>Eukaryota</taxon>
        <taxon>Viridiplantae</taxon>
        <taxon>Streptophyta</taxon>
        <taxon>Embryophyta</taxon>
        <taxon>Tracheophyta</taxon>
        <taxon>Spermatophyta</taxon>
        <taxon>Magnoliopsida</taxon>
        <taxon>eudicotyledons</taxon>
        <taxon>Gunneridae</taxon>
        <taxon>Pentapetalae</taxon>
        <taxon>asterids</taxon>
        <taxon>campanulids</taxon>
        <taxon>Asterales</taxon>
        <taxon>Asteraceae</taxon>
        <taxon>Cichorioideae</taxon>
        <taxon>Cichorieae</taxon>
        <taxon>Lactucinae</taxon>
        <taxon>Lactuca</taxon>
    </lineage>
</organism>